<organism evidence="1 2">
    <name type="scientific">Dallia pectoralis</name>
    <name type="common">Alaska blackfish</name>
    <dbReference type="NCBI Taxonomy" id="75939"/>
    <lineage>
        <taxon>Eukaryota</taxon>
        <taxon>Metazoa</taxon>
        <taxon>Chordata</taxon>
        <taxon>Craniata</taxon>
        <taxon>Vertebrata</taxon>
        <taxon>Euteleostomi</taxon>
        <taxon>Actinopterygii</taxon>
        <taxon>Neopterygii</taxon>
        <taxon>Teleostei</taxon>
        <taxon>Protacanthopterygii</taxon>
        <taxon>Esociformes</taxon>
        <taxon>Umbridae</taxon>
        <taxon>Dallia</taxon>
    </lineage>
</organism>
<reference evidence="1" key="1">
    <citation type="submission" date="2021-05" db="EMBL/GenBank/DDBJ databases">
        <authorList>
            <person name="Pan Q."/>
            <person name="Jouanno E."/>
            <person name="Zahm M."/>
            <person name="Klopp C."/>
            <person name="Cabau C."/>
            <person name="Louis A."/>
            <person name="Berthelot C."/>
            <person name="Parey E."/>
            <person name="Roest Crollius H."/>
            <person name="Montfort J."/>
            <person name="Robinson-Rechavi M."/>
            <person name="Bouchez O."/>
            <person name="Lampietro C."/>
            <person name="Lopez Roques C."/>
            <person name="Donnadieu C."/>
            <person name="Postlethwait J."/>
            <person name="Bobe J."/>
            <person name="Dillon D."/>
            <person name="Chandos A."/>
            <person name="von Hippel F."/>
            <person name="Guiguen Y."/>
        </authorList>
    </citation>
    <scope>NUCLEOTIDE SEQUENCE</scope>
    <source>
        <strain evidence="1">YG-Jan2019</strain>
    </source>
</reference>
<gene>
    <name evidence="1" type="ORF">DPEC_G00314070</name>
</gene>
<evidence type="ECO:0000313" key="2">
    <source>
        <dbReference type="Proteomes" id="UP001157502"/>
    </source>
</evidence>
<name>A0ACC2FC38_DALPE</name>
<dbReference type="EMBL" id="CM055757">
    <property type="protein sequence ID" value="KAJ7988909.1"/>
    <property type="molecule type" value="Genomic_DNA"/>
</dbReference>
<accession>A0ACC2FC38</accession>
<sequence>MKPLQPASPSQLSSLFSAGKTSGYKRVPSTTLPTTAISVPTRHGHTLHACPPAHTVQFTMKYEGSHPRPDMQFRGPHNMGCSQAWEVPPNTLHLWDREVHICSSHQRNSSAGDLVH</sequence>
<proteinExistence type="predicted"/>
<protein>
    <submittedName>
        <fullName evidence="1">Uncharacterized protein</fullName>
    </submittedName>
</protein>
<evidence type="ECO:0000313" key="1">
    <source>
        <dbReference type="EMBL" id="KAJ7988909.1"/>
    </source>
</evidence>
<keyword evidence="2" id="KW-1185">Reference proteome</keyword>
<comment type="caution">
    <text evidence="1">The sequence shown here is derived from an EMBL/GenBank/DDBJ whole genome shotgun (WGS) entry which is preliminary data.</text>
</comment>
<dbReference type="Proteomes" id="UP001157502">
    <property type="component" value="Chromosome 30"/>
</dbReference>